<organism evidence="1 2">
    <name type="scientific">Gracilibacillus ureilyticus</name>
    <dbReference type="NCBI Taxonomy" id="531814"/>
    <lineage>
        <taxon>Bacteria</taxon>
        <taxon>Bacillati</taxon>
        <taxon>Bacillota</taxon>
        <taxon>Bacilli</taxon>
        <taxon>Bacillales</taxon>
        <taxon>Bacillaceae</taxon>
        <taxon>Gracilibacillus</taxon>
    </lineage>
</organism>
<dbReference type="EMBL" id="FOGL01000009">
    <property type="protein sequence ID" value="SER76363.1"/>
    <property type="molecule type" value="Genomic_DNA"/>
</dbReference>
<protein>
    <submittedName>
        <fullName evidence="1">Uncharacterized protein</fullName>
    </submittedName>
</protein>
<sequence length="185" mass="21549">MSLEQKLAEWQEMQTAYLKKIRELVEGMKSSLQIVPYFTYSLQVSHHSHKENYILGTFHVQNVGHQAVNNPMICIKLTPPELFEFSGKYVYPDTKQPMQLANAWERMNEAANKEEFWLRPKKESIAPGETISFSNFQVKWLSDTTYNGSIQGFVYTDEMKEGLHAVNQIQINGTIVEEEDFYEEE</sequence>
<keyword evidence="2" id="KW-1185">Reference proteome</keyword>
<dbReference type="OrthoDB" id="2679997at2"/>
<name>A0A1H9RW26_9BACI</name>
<dbReference type="AlphaFoldDB" id="A0A1H9RW26"/>
<accession>A0A1H9RW26</accession>
<evidence type="ECO:0000313" key="1">
    <source>
        <dbReference type="EMBL" id="SER76363.1"/>
    </source>
</evidence>
<gene>
    <name evidence="1" type="ORF">SAMN04487944_109168</name>
</gene>
<proteinExistence type="predicted"/>
<dbReference type="RefSeq" id="WP_089740835.1">
    <property type="nucleotide sequence ID" value="NZ_FOGL01000009.1"/>
</dbReference>
<dbReference type="STRING" id="531814.SAMN04487944_109168"/>
<reference evidence="1 2" key="1">
    <citation type="submission" date="2016-10" db="EMBL/GenBank/DDBJ databases">
        <authorList>
            <person name="de Groot N.N."/>
        </authorList>
    </citation>
    <scope>NUCLEOTIDE SEQUENCE [LARGE SCALE GENOMIC DNA]</scope>
    <source>
        <strain evidence="1 2">CGMCC 1.7727</strain>
    </source>
</reference>
<dbReference type="Proteomes" id="UP000199687">
    <property type="component" value="Unassembled WGS sequence"/>
</dbReference>
<evidence type="ECO:0000313" key="2">
    <source>
        <dbReference type="Proteomes" id="UP000199687"/>
    </source>
</evidence>